<gene>
    <name evidence="1" type="ORF">Cgig2_004037</name>
</gene>
<evidence type="ECO:0000313" key="1">
    <source>
        <dbReference type="EMBL" id="KAJ8448982.1"/>
    </source>
</evidence>
<dbReference type="AlphaFoldDB" id="A0A9Q1KUQ6"/>
<organism evidence="1 2">
    <name type="scientific">Carnegiea gigantea</name>
    <dbReference type="NCBI Taxonomy" id="171969"/>
    <lineage>
        <taxon>Eukaryota</taxon>
        <taxon>Viridiplantae</taxon>
        <taxon>Streptophyta</taxon>
        <taxon>Embryophyta</taxon>
        <taxon>Tracheophyta</taxon>
        <taxon>Spermatophyta</taxon>
        <taxon>Magnoliopsida</taxon>
        <taxon>eudicotyledons</taxon>
        <taxon>Gunneridae</taxon>
        <taxon>Pentapetalae</taxon>
        <taxon>Caryophyllales</taxon>
        <taxon>Cactineae</taxon>
        <taxon>Cactaceae</taxon>
        <taxon>Cactoideae</taxon>
        <taxon>Echinocereeae</taxon>
        <taxon>Carnegiea</taxon>
    </lineage>
</organism>
<keyword evidence="2" id="KW-1185">Reference proteome</keyword>
<protein>
    <submittedName>
        <fullName evidence="1">Uncharacterized protein</fullName>
    </submittedName>
</protein>
<proteinExistence type="predicted"/>
<evidence type="ECO:0000313" key="2">
    <source>
        <dbReference type="Proteomes" id="UP001153076"/>
    </source>
</evidence>
<dbReference type="OrthoDB" id="1938246at2759"/>
<name>A0A9Q1KUQ6_9CARY</name>
<accession>A0A9Q1KUQ6</accession>
<reference evidence="1" key="1">
    <citation type="submission" date="2022-04" db="EMBL/GenBank/DDBJ databases">
        <title>Carnegiea gigantea Genome sequencing and assembly v2.</title>
        <authorList>
            <person name="Copetti D."/>
            <person name="Sanderson M.J."/>
            <person name="Burquez A."/>
            <person name="Wojciechowski M.F."/>
        </authorList>
    </citation>
    <scope>NUCLEOTIDE SEQUENCE</scope>
    <source>
        <strain evidence="1">SGP5-SGP5p</strain>
        <tissue evidence="1">Aerial part</tissue>
    </source>
</reference>
<dbReference type="EMBL" id="JAKOGI010000025">
    <property type="protein sequence ID" value="KAJ8448982.1"/>
    <property type="molecule type" value="Genomic_DNA"/>
</dbReference>
<dbReference type="Proteomes" id="UP001153076">
    <property type="component" value="Unassembled WGS sequence"/>
</dbReference>
<comment type="caution">
    <text evidence="1">The sequence shown here is derived from an EMBL/GenBank/DDBJ whole genome shotgun (WGS) entry which is preliminary data.</text>
</comment>
<sequence>MKCSPKSNCCGFKNHVRMLFGMETVIHDITILVPSYEEGLIVLSPFRTPMGIGYGKSKTAFLTKLGFRLVIEKEKLWSRVLRAKYCQSRCDLQMFKPRSDVSNSWRDILGNIKFLGRRSKIELGNGKQTLFWYDNWLGKEPLYNVATDPVPQTVAECKVADMWDDNRGWKWEVFVD</sequence>